<feature type="compositionally biased region" description="Low complexity" evidence="1">
    <location>
        <begin position="50"/>
        <end position="61"/>
    </location>
</feature>
<sequence length="70" mass="7187">MSPPIIPSPSAHQPTSPPTVRLAQPASACFPSFSLQALSPPQVARCKLQPPSSSNPTATPNKVGILSDSP</sequence>
<dbReference type="EMBL" id="CAEKDK010000006">
    <property type="protein sequence ID" value="CAB4282474.1"/>
    <property type="molecule type" value="Genomic_DNA"/>
</dbReference>
<feature type="region of interest" description="Disordered" evidence="1">
    <location>
        <begin position="45"/>
        <end position="70"/>
    </location>
</feature>
<proteinExistence type="predicted"/>
<evidence type="ECO:0000313" key="2">
    <source>
        <dbReference type="EMBL" id="CAB4282474.1"/>
    </source>
</evidence>
<dbReference type="Proteomes" id="UP000507222">
    <property type="component" value="Unassembled WGS sequence"/>
</dbReference>
<evidence type="ECO:0000313" key="3">
    <source>
        <dbReference type="Proteomes" id="UP000507222"/>
    </source>
</evidence>
<organism evidence="2 3">
    <name type="scientific">Prunus armeniaca</name>
    <name type="common">Apricot</name>
    <name type="synonym">Armeniaca vulgaris</name>
    <dbReference type="NCBI Taxonomy" id="36596"/>
    <lineage>
        <taxon>Eukaryota</taxon>
        <taxon>Viridiplantae</taxon>
        <taxon>Streptophyta</taxon>
        <taxon>Embryophyta</taxon>
        <taxon>Tracheophyta</taxon>
        <taxon>Spermatophyta</taxon>
        <taxon>Magnoliopsida</taxon>
        <taxon>eudicotyledons</taxon>
        <taxon>Gunneridae</taxon>
        <taxon>Pentapetalae</taxon>
        <taxon>rosids</taxon>
        <taxon>fabids</taxon>
        <taxon>Rosales</taxon>
        <taxon>Rosaceae</taxon>
        <taxon>Amygdaloideae</taxon>
        <taxon>Amygdaleae</taxon>
        <taxon>Prunus</taxon>
    </lineage>
</organism>
<gene>
    <name evidence="2" type="ORF">CURHAP_LOCUS35953</name>
</gene>
<feature type="region of interest" description="Disordered" evidence="1">
    <location>
        <begin position="1"/>
        <end position="22"/>
    </location>
</feature>
<reference evidence="2 3" key="1">
    <citation type="submission" date="2020-05" db="EMBL/GenBank/DDBJ databases">
        <authorList>
            <person name="Campoy J."/>
            <person name="Schneeberger K."/>
            <person name="Spophaly S."/>
        </authorList>
    </citation>
    <scope>NUCLEOTIDE SEQUENCE [LARGE SCALE GENOMIC DNA]</scope>
    <source>
        <strain evidence="2">PruArmRojPasFocal</strain>
    </source>
</reference>
<name>A0A6J5V4A3_PRUAR</name>
<protein>
    <submittedName>
        <fullName evidence="2">Uncharacterized protein</fullName>
    </submittedName>
</protein>
<accession>A0A6J5V4A3</accession>
<evidence type="ECO:0000256" key="1">
    <source>
        <dbReference type="SAM" id="MobiDB-lite"/>
    </source>
</evidence>
<dbReference type="AlphaFoldDB" id="A0A6J5V4A3"/>